<dbReference type="SUPFAM" id="SSF81301">
    <property type="entry name" value="Nucleotidyltransferase"/>
    <property type="match status" value="1"/>
</dbReference>
<dbReference type="EMBL" id="LNQE01001246">
    <property type="protein sequence ID" value="KUG19905.1"/>
    <property type="molecule type" value="Genomic_DNA"/>
</dbReference>
<dbReference type="InterPro" id="IPR043519">
    <property type="entry name" value="NT_sf"/>
</dbReference>
<protein>
    <recommendedName>
        <fullName evidence="1">Polymerase nucleotidyl transferase domain-containing protein</fullName>
    </recommendedName>
</protein>
<dbReference type="InterPro" id="IPR002934">
    <property type="entry name" value="Polymerase_NTP_transf_dom"/>
</dbReference>
<evidence type="ECO:0000259" key="1">
    <source>
        <dbReference type="Pfam" id="PF01909"/>
    </source>
</evidence>
<dbReference type="GO" id="GO:0016779">
    <property type="term" value="F:nucleotidyltransferase activity"/>
    <property type="evidence" value="ECO:0007669"/>
    <property type="project" value="InterPro"/>
</dbReference>
<dbReference type="CDD" id="cd05403">
    <property type="entry name" value="NT_KNTase_like"/>
    <property type="match status" value="1"/>
</dbReference>
<organism evidence="2">
    <name type="scientific">hydrocarbon metagenome</name>
    <dbReference type="NCBI Taxonomy" id="938273"/>
    <lineage>
        <taxon>unclassified sequences</taxon>
        <taxon>metagenomes</taxon>
        <taxon>ecological metagenomes</taxon>
    </lineage>
</organism>
<accession>A0A0W8FGL7</accession>
<dbReference type="Gene3D" id="3.30.460.10">
    <property type="entry name" value="Beta Polymerase, domain 2"/>
    <property type="match status" value="1"/>
</dbReference>
<proteinExistence type="predicted"/>
<gene>
    <name evidence="2" type="ORF">ASZ90_010364</name>
</gene>
<name>A0A0W8FGL7_9ZZZZ</name>
<sequence>MFFGSYAKGTADRKSDIDLYIETDDREVKRDLEQAHSRLSVKRGSGTRRIC</sequence>
<reference evidence="2" key="1">
    <citation type="journal article" date="2015" name="Proc. Natl. Acad. Sci. U.S.A.">
        <title>Networks of energetic and metabolic interactions define dynamics in microbial communities.</title>
        <authorList>
            <person name="Embree M."/>
            <person name="Liu J.K."/>
            <person name="Al-Bassam M.M."/>
            <person name="Zengler K."/>
        </authorList>
    </citation>
    <scope>NUCLEOTIDE SEQUENCE</scope>
</reference>
<dbReference type="AlphaFoldDB" id="A0A0W8FGL7"/>
<evidence type="ECO:0000313" key="2">
    <source>
        <dbReference type="EMBL" id="KUG19905.1"/>
    </source>
</evidence>
<dbReference type="Pfam" id="PF01909">
    <property type="entry name" value="NTP_transf_2"/>
    <property type="match status" value="1"/>
</dbReference>
<feature type="domain" description="Polymerase nucleotidyl transferase" evidence="1">
    <location>
        <begin position="2"/>
        <end position="32"/>
    </location>
</feature>
<comment type="caution">
    <text evidence="2">The sequence shown here is derived from an EMBL/GenBank/DDBJ whole genome shotgun (WGS) entry which is preliminary data.</text>
</comment>